<dbReference type="PANTHER" id="PTHR15296:SF0">
    <property type="entry name" value="PDZK1-INTERACTING PROTEIN 1"/>
    <property type="match status" value="1"/>
</dbReference>
<dbReference type="InterPro" id="IPR031627">
    <property type="entry name" value="PDZK1IP1/SMIM24"/>
</dbReference>
<comment type="similarity">
    <text evidence="8">Belongs to the PDZK1-interacting protein 1/SMIM24 family.</text>
</comment>
<dbReference type="OrthoDB" id="9900654at2759"/>
<dbReference type="EMBL" id="JAGFMF010012261">
    <property type="protein sequence ID" value="KAG8505430.1"/>
    <property type="molecule type" value="Genomic_DNA"/>
</dbReference>
<dbReference type="Proteomes" id="UP000700334">
    <property type="component" value="Unassembled WGS sequence"/>
</dbReference>
<evidence type="ECO:0000256" key="9">
    <source>
        <dbReference type="ARBA" id="ARBA00049690"/>
    </source>
</evidence>
<organism evidence="12 13">
    <name type="scientific">Galemys pyrenaicus</name>
    <name type="common">Iberian desman</name>
    <name type="synonym">Pyrenean desman</name>
    <dbReference type="NCBI Taxonomy" id="202257"/>
    <lineage>
        <taxon>Eukaryota</taxon>
        <taxon>Metazoa</taxon>
        <taxon>Chordata</taxon>
        <taxon>Craniata</taxon>
        <taxon>Vertebrata</taxon>
        <taxon>Euteleostomi</taxon>
        <taxon>Mammalia</taxon>
        <taxon>Eutheria</taxon>
        <taxon>Laurasiatheria</taxon>
        <taxon>Eulipotyphla</taxon>
        <taxon>Talpidae</taxon>
        <taxon>Galemys</taxon>
    </lineage>
</organism>
<dbReference type="GO" id="GO:0016324">
    <property type="term" value="C:apical plasma membrane"/>
    <property type="evidence" value="ECO:0007669"/>
    <property type="project" value="UniProtKB-SubCell"/>
</dbReference>
<comment type="subunit">
    <text evidence="9">Forms a heterodimer (via N-terminal transmembrane helix) with SLC5A2/SGLT2 (via TM13); this interaction enhances SLC5A2 transporter activity. Interacts with PDZK1.</text>
</comment>
<evidence type="ECO:0000256" key="8">
    <source>
        <dbReference type="ARBA" id="ARBA00049650"/>
    </source>
</evidence>
<reference evidence="12" key="1">
    <citation type="journal article" date="2021" name="Evol. Appl.">
        <title>The genome of the Pyrenean desman and the effects of bottlenecks and inbreeding on the genomic landscape of an endangered species.</title>
        <authorList>
            <person name="Escoda L."/>
            <person name="Castresana J."/>
        </authorList>
    </citation>
    <scope>NUCLEOTIDE SEQUENCE</scope>
    <source>
        <strain evidence="12">IBE-C5619</strain>
    </source>
</reference>
<evidence type="ECO:0000256" key="3">
    <source>
        <dbReference type="ARBA" id="ARBA00022553"/>
    </source>
</evidence>
<feature type="compositionally biased region" description="Basic and acidic residues" evidence="10">
    <location>
        <begin position="53"/>
        <end position="64"/>
    </location>
</feature>
<evidence type="ECO:0000256" key="10">
    <source>
        <dbReference type="SAM" id="MobiDB-lite"/>
    </source>
</evidence>
<keyword evidence="3" id="KW-0597">Phosphoprotein</keyword>
<evidence type="ECO:0000256" key="11">
    <source>
        <dbReference type="SAM" id="Phobius"/>
    </source>
</evidence>
<sequence length="219" mass="24249">MDTCGAASIPGWACASWDTGISEGHHDGRQNCEDQTEQQNRQDEQQQQQQQQREIERSSQEEPSRTLLLCHPSCRYKSQQESPICKGLIDGVEVGVSANRHWGGSFPCSALSAPLWLGQLQPFYLFPGLGNLQPWMQGLIAVAVYLVLVAVAFAVNRFWCQEKPDPLNMVLTVGNKADGVLAGTDGRYSSMVAGFRSAEHKNAYENFTEEEGKVRSTPM</sequence>
<comment type="caution">
    <text evidence="12">The sequence shown here is derived from an EMBL/GenBank/DDBJ whole genome shotgun (WGS) entry which is preliminary data.</text>
</comment>
<feature type="transmembrane region" description="Helical" evidence="11">
    <location>
        <begin position="135"/>
        <end position="155"/>
    </location>
</feature>
<feature type="region of interest" description="Disordered" evidence="10">
    <location>
        <begin position="17"/>
        <end position="64"/>
    </location>
</feature>
<accession>A0A8J6DF53</accession>
<protein>
    <recommendedName>
        <fullName evidence="1">PDZK1-interacting protein 1</fullName>
    </recommendedName>
</protein>
<dbReference type="Pfam" id="PF15807">
    <property type="entry name" value="MAP17"/>
    <property type="match status" value="1"/>
</dbReference>
<gene>
    <name evidence="12" type="ORF">J0S82_006642</name>
</gene>
<name>A0A8J6DF53_GALPY</name>
<keyword evidence="4 11" id="KW-0812">Transmembrane</keyword>
<evidence type="ECO:0000313" key="12">
    <source>
        <dbReference type="EMBL" id="KAG8505430.1"/>
    </source>
</evidence>
<evidence type="ECO:0000256" key="7">
    <source>
        <dbReference type="ARBA" id="ARBA00037861"/>
    </source>
</evidence>
<comment type="subcellular location">
    <subcellularLocation>
        <location evidence="7">Apical cell membrane</location>
        <topology evidence="7">Single-pass membrane protein</topology>
    </subcellularLocation>
</comment>
<proteinExistence type="inferred from homology"/>
<keyword evidence="13" id="KW-1185">Reference proteome</keyword>
<evidence type="ECO:0000256" key="6">
    <source>
        <dbReference type="ARBA" id="ARBA00023136"/>
    </source>
</evidence>
<keyword evidence="6 11" id="KW-0472">Membrane</keyword>
<feature type="compositionally biased region" description="Basic and acidic residues" evidence="10">
    <location>
        <begin position="23"/>
        <end position="32"/>
    </location>
</feature>
<evidence type="ECO:0000256" key="1">
    <source>
        <dbReference type="ARBA" id="ARBA00018942"/>
    </source>
</evidence>
<evidence type="ECO:0000313" key="13">
    <source>
        <dbReference type="Proteomes" id="UP000700334"/>
    </source>
</evidence>
<dbReference type="PANTHER" id="PTHR15296">
    <property type="entry name" value="MEMBRANE-ASSOCIATED PROTEIN MAP17"/>
    <property type="match status" value="1"/>
</dbReference>
<evidence type="ECO:0000256" key="4">
    <source>
        <dbReference type="ARBA" id="ARBA00022692"/>
    </source>
</evidence>
<evidence type="ECO:0000256" key="2">
    <source>
        <dbReference type="ARBA" id="ARBA00022475"/>
    </source>
</evidence>
<keyword evidence="5 11" id="KW-1133">Transmembrane helix</keyword>
<keyword evidence="2" id="KW-1003">Cell membrane</keyword>
<dbReference type="AlphaFoldDB" id="A0A8J6DF53"/>
<evidence type="ECO:0000256" key="5">
    <source>
        <dbReference type="ARBA" id="ARBA00022989"/>
    </source>
</evidence>